<feature type="transmembrane region" description="Helical" evidence="1">
    <location>
        <begin position="47"/>
        <end position="73"/>
    </location>
</feature>
<accession>A0A1G1YVX3</accession>
<feature type="transmembrane region" description="Helical" evidence="1">
    <location>
        <begin position="7"/>
        <end position="27"/>
    </location>
</feature>
<keyword evidence="1" id="KW-0472">Membrane</keyword>
<dbReference type="EMBL" id="MHIS01000013">
    <property type="protein sequence ID" value="OGY56541.1"/>
    <property type="molecule type" value="Genomic_DNA"/>
</dbReference>
<name>A0A1G1YVX3_9BACT</name>
<dbReference type="AlphaFoldDB" id="A0A1G1YVX3"/>
<protein>
    <submittedName>
        <fullName evidence="2">Uncharacterized protein</fullName>
    </submittedName>
</protein>
<dbReference type="Proteomes" id="UP000178179">
    <property type="component" value="Unassembled WGS sequence"/>
</dbReference>
<gene>
    <name evidence="2" type="ORF">A2119_01340</name>
</gene>
<comment type="caution">
    <text evidence="2">The sequence shown here is derived from an EMBL/GenBank/DDBJ whole genome shotgun (WGS) entry which is preliminary data.</text>
</comment>
<evidence type="ECO:0000313" key="3">
    <source>
        <dbReference type="Proteomes" id="UP000178179"/>
    </source>
</evidence>
<organism evidence="2 3">
    <name type="scientific">Candidatus Colwellbacteria bacterium GWA2_46_10</name>
    <dbReference type="NCBI Taxonomy" id="1797684"/>
    <lineage>
        <taxon>Bacteria</taxon>
        <taxon>Candidatus Colwelliibacteriota</taxon>
    </lineage>
</organism>
<evidence type="ECO:0000256" key="1">
    <source>
        <dbReference type="SAM" id="Phobius"/>
    </source>
</evidence>
<evidence type="ECO:0000313" key="2">
    <source>
        <dbReference type="EMBL" id="OGY56541.1"/>
    </source>
</evidence>
<sequence>MIKDRIVSGSFVFSGLMLMISSIVALLSLPTNAGDIIIRFDNYHNEVVWAGSFALFFGVILTAAAVVLINFLLVRHIYPKERFLAYLLSVGTGAVSLLFAVGTFAITLIN</sequence>
<feature type="transmembrane region" description="Helical" evidence="1">
    <location>
        <begin position="85"/>
        <end position="109"/>
    </location>
</feature>
<reference evidence="2 3" key="1">
    <citation type="journal article" date="2016" name="Nat. Commun.">
        <title>Thousands of microbial genomes shed light on interconnected biogeochemical processes in an aquifer system.</title>
        <authorList>
            <person name="Anantharaman K."/>
            <person name="Brown C.T."/>
            <person name="Hug L.A."/>
            <person name="Sharon I."/>
            <person name="Castelle C.J."/>
            <person name="Probst A.J."/>
            <person name="Thomas B.C."/>
            <person name="Singh A."/>
            <person name="Wilkins M.J."/>
            <person name="Karaoz U."/>
            <person name="Brodie E.L."/>
            <person name="Williams K.H."/>
            <person name="Hubbard S.S."/>
            <person name="Banfield J.F."/>
        </authorList>
    </citation>
    <scope>NUCLEOTIDE SEQUENCE [LARGE SCALE GENOMIC DNA]</scope>
</reference>
<keyword evidence="1" id="KW-0812">Transmembrane</keyword>
<proteinExistence type="predicted"/>
<keyword evidence="1" id="KW-1133">Transmembrane helix</keyword>